<comment type="caution">
    <text evidence="4">The sequence shown here is derived from an EMBL/GenBank/DDBJ whole genome shotgun (WGS) entry which is preliminary data.</text>
</comment>
<dbReference type="PATRIC" id="fig|1423777.3.peg.1025"/>
<evidence type="ECO:0000313" key="5">
    <source>
        <dbReference type="Proteomes" id="UP000051686"/>
    </source>
</evidence>
<feature type="domain" description="CBS" evidence="3">
    <location>
        <begin position="63"/>
        <end position="121"/>
    </location>
</feature>
<dbReference type="Gene3D" id="3.10.580.10">
    <property type="entry name" value="CBS-domain"/>
    <property type="match status" value="1"/>
</dbReference>
<dbReference type="SMART" id="SM00116">
    <property type="entry name" value="CBS"/>
    <property type="match status" value="2"/>
</dbReference>
<reference evidence="4 5" key="1">
    <citation type="journal article" date="2015" name="Genome Announc.">
        <title>Expanding the biotechnology potential of lactobacilli through comparative genomics of 213 strains and associated genera.</title>
        <authorList>
            <person name="Sun Z."/>
            <person name="Harris H.M."/>
            <person name="McCann A."/>
            <person name="Guo C."/>
            <person name="Argimon S."/>
            <person name="Zhang W."/>
            <person name="Yang X."/>
            <person name="Jeffery I.B."/>
            <person name="Cooney J.C."/>
            <person name="Kagawa T.F."/>
            <person name="Liu W."/>
            <person name="Song Y."/>
            <person name="Salvetti E."/>
            <person name="Wrobel A."/>
            <person name="Rasinkangas P."/>
            <person name="Parkhill J."/>
            <person name="Rea M.C."/>
            <person name="O'Sullivan O."/>
            <person name="Ritari J."/>
            <person name="Douillard F.P."/>
            <person name="Paul Ross R."/>
            <person name="Yang R."/>
            <person name="Briner A.E."/>
            <person name="Felis G.E."/>
            <person name="de Vos W.M."/>
            <person name="Barrangou R."/>
            <person name="Klaenhammer T.R."/>
            <person name="Caufield P.W."/>
            <person name="Cui Y."/>
            <person name="Zhang H."/>
            <person name="O'Toole P.W."/>
        </authorList>
    </citation>
    <scope>NUCLEOTIDE SEQUENCE [LARGE SCALE GENOMIC DNA]</scope>
    <source>
        <strain evidence="4 5">DSM 19972</strain>
    </source>
</reference>
<dbReference type="SUPFAM" id="SSF54631">
    <property type="entry name" value="CBS-domain pair"/>
    <property type="match status" value="1"/>
</dbReference>
<sequence length="140" mass="15611">MLKDPVSITLGRSLKSAIQLMHERRVDTLLVTDDENHLKGYIDLESLALNPSNQHLTSVSDILITKIFKITTKTLIRNSADRILKQGLKYVPVVDNENRLCGIVTRSALVDMVYDIIWGDKNESENLSEQPPGAKLQGGV</sequence>
<gene>
    <name evidence="4" type="ORF">FD46_GL000990</name>
</gene>
<dbReference type="STRING" id="1423777.FD46_GL000990"/>
<organism evidence="4 5">
    <name type="scientific">Liquorilactobacillus oeni DSM 19972</name>
    <dbReference type="NCBI Taxonomy" id="1423777"/>
    <lineage>
        <taxon>Bacteria</taxon>
        <taxon>Bacillati</taxon>
        <taxon>Bacillota</taxon>
        <taxon>Bacilli</taxon>
        <taxon>Lactobacillales</taxon>
        <taxon>Lactobacillaceae</taxon>
        <taxon>Liquorilactobacillus</taxon>
    </lineage>
</organism>
<evidence type="ECO:0000313" key="4">
    <source>
        <dbReference type="EMBL" id="KRL05049.1"/>
    </source>
</evidence>
<evidence type="ECO:0000256" key="1">
    <source>
        <dbReference type="ARBA" id="ARBA00022737"/>
    </source>
</evidence>
<evidence type="ECO:0000259" key="3">
    <source>
        <dbReference type="PROSITE" id="PS51371"/>
    </source>
</evidence>
<dbReference type="Proteomes" id="UP000051686">
    <property type="component" value="Unassembled WGS sequence"/>
</dbReference>
<dbReference type="Pfam" id="PF00571">
    <property type="entry name" value="CBS"/>
    <property type="match status" value="2"/>
</dbReference>
<keyword evidence="5" id="KW-1185">Reference proteome</keyword>
<proteinExistence type="predicted"/>
<dbReference type="InterPro" id="IPR000644">
    <property type="entry name" value="CBS_dom"/>
</dbReference>
<feature type="domain" description="CBS" evidence="3">
    <location>
        <begin position="1"/>
        <end position="58"/>
    </location>
</feature>
<evidence type="ECO:0000256" key="2">
    <source>
        <dbReference type="PROSITE-ProRule" id="PRU00703"/>
    </source>
</evidence>
<dbReference type="AlphaFoldDB" id="A0A0R1MAY9"/>
<dbReference type="InterPro" id="IPR051462">
    <property type="entry name" value="CBS_domain-containing"/>
</dbReference>
<keyword evidence="2" id="KW-0129">CBS domain</keyword>
<keyword evidence="1" id="KW-0677">Repeat</keyword>
<dbReference type="EMBL" id="AZEH01000034">
    <property type="protein sequence ID" value="KRL05049.1"/>
    <property type="molecule type" value="Genomic_DNA"/>
</dbReference>
<dbReference type="PROSITE" id="PS51371">
    <property type="entry name" value="CBS"/>
    <property type="match status" value="2"/>
</dbReference>
<dbReference type="PANTHER" id="PTHR48108:SF26">
    <property type="entry name" value="CBS DOMAIN-CONTAINING PROTEIN DDB_G0289609"/>
    <property type="match status" value="1"/>
</dbReference>
<dbReference type="PANTHER" id="PTHR48108">
    <property type="entry name" value="CBS DOMAIN-CONTAINING PROTEIN CBSX2, CHLOROPLASTIC"/>
    <property type="match status" value="1"/>
</dbReference>
<dbReference type="CDD" id="cd04583">
    <property type="entry name" value="CBS_pair_ABC_OpuCA_assoc"/>
    <property type="match status" value="1"/>
</dbReference>
<accession>A0A0R1MAY9</accession>
<dbReference type="InterPro" id="IPR046342">
    <property type="entry name" value="CBS_dom_sf"/>
</dbReference>
<name>A0A0R1MAY9_9LACO</name>
<protein>
    <submittedName>
        <fullName evidence="4">ABC-type proline glycine betaine transport system, ATPase component</fullName>
    </submittedName>
</protein>